<evidence type="ECO:0000313" key="1">
    <source>
        <dbReference type="EMBL" id="PSJ55811.1"/>
    </source>
</evidence>
<evidence type="ECO:0000313" key="2">
    <source>
        <dbReference type="Proteomes" id="UP000240653"/>
    </source>
</evidence>
<protein>
    <submittedName>
        <fullName evidence="1">Uncharacterized protein</fullName>
    </submittedName>
</protein>
<dbReference type="RefSeq" id="WP_106726976.1">
    <property type="nucleotide sequence ID" value="NZ_PXYL01000022.1"/>
</dbReference>
<dbReference type="OrthoDB" id="7876261at2"/>
<organism evidence="1 2">
    <name type="scientific">Pseudaminobacter soli</name>
    <name type="common">ex Li et al. 2025</name>
    <dbReference type="NCBI Taxonomy" id="1295366"/>
    <lineage>
        <taxon>Bacteria</taxon>
        <taxon>Pseudomonadati</taxon>
        <taxon>Pseudomonadota</taxon>
        <taxon>Alphaproteobacteria</taxon>
        <taxon>Hyphomicrobiales</taxon>
        <taxon>Phyllobacteriaceae</taxon>
        <taxon>Pseudaminobacter</taxon>
    </lineage>
</organism>
<dbReference type="AlphaFoldDB" id="A0A2P7S025"/>
<gene>
    <name evidence="1" type="ORF">C7I85_26360</name>
</gene>
<proteinExistence type="predicted"/>
<dbReference type="Proteomes" id="UP000240653">
    <property type="component" value="Unassembled WGS sequence"/>
</dbReference>
<comment type="caution">
    <text evidence="1">The sequence shown here is derived from an EMBL/GenBank/DDBJ whole genome shotgun (WGS) entry which is preliminary data.</text>
</comment>
<name>A0A2P7S025_9HYPH</name>
<dbReference type="EMBL" id="PXYL01000022">
    <property type="protein sequence ID" value="PSJ55811.1"/>
    <property type="molecule type" value="Genomic_DNA"/>
</dbReference>
<keyword evidence="2" id="KW-1185">Reference proteome</keyword>
<sequence>MAYLNPRVLDLGLNVLVTETTRLHYCSDEPTTYAQAVSLSLGSKASPTIGAPVDRTPSGRKVTVAAVANGAATGAGSITHYALVDATNSRLLATRETAAAKAVATGDTITSAAFDVGIPGAGGA</sequence>
<reference evidence="1 2" key="1">
    <citation type="submission" date="2018-03" db="EMBL/GenBank/DDBJ databases">
        <title>The draft genome of Mesorhizobium soli JCM 19897.</title>
        <authorList>
            <person name="Li L."/>
            <person name="Liu L."/>
            <person name="Liang L."/>
            <person name="Wang T."/>
            <person name="Zhang X."/>
        </authorList>
    </citation>
    <scope>NUCLEOTIDE SEQUENCE [LARGE SCALE GENOMIC DNA]</scope>
    <source>
        <strain evidence="1 2">JCM 19897</strain>
    </source>
</reference>
<accession>A0A2P7S025</accession>